<dbReference type="InterPro" id="IPR047729">
    <property type="entry name" value="Sce7726-like"/>
</dbReference>
<name>A0ABX7G2J0_9GAMM</name>
<evidence type="ECO:0000313" key="2">
    <source>
        <dbReference type="Proteomes" id="UP000596252"/>
    </source>
</evidence>
<proteinExistence type="predicted"/>
<protein>
    <submittedName>
        <fullName evidence="1">Sce7726 family protein</fullName>
    </submittedName>
</protein>
<evidence type="ECO:0000313" key="1">
    <source>
        <dbReference type="EMBL" id="QRH01521.1"/>
    </source>
</evidence>
<dbReference type="EMBL" id="CP069213">
    <property type="protein sequence ID" value="QRH01521.1"/>
    <property type="molecule type" value="Genomic_DNA"/>
</dbReference>
<sequence length="203" mass="23643">MTEFQIKKRLIGYLLENNPSILLACELRFLDGRRRADVALIDNNLASGFEIKSENDSIDSLNEQLEDYKKYFDYVSVVCEKSNIAAIRNKINKNYGIILVTENSIKAIRKPKHFKLLSKRALLNSMDLTNLKEFDSYSKLSSKSKIIDILERKHSLSKIKEMSRTDLMKKLEYKNKLFQSEKMEEIFHEDILTLTRASPQKLS</sequence>
<dbReference type="NCBIfam" id="NF033832">
    <property type="entry name" value="sce7726_fam"/>
    <property type="match status" value="1"/>
</dbReference>
<accession>A0ABX7G2J0</accession>
<keyword evidence="2" id="KW-1185">Reference proteome</keyword>
<dbReference type="RefSeq" id="WP_203325197.1">
    <property type="nucleotide sequence ID" value="NZ_CP069213.1"/>
</dbReference>
<reference evidence="1 2" key="1">
    <citation type="journal article" date="2012" name="Antonie Van Leeuwenhoek">
        <title>Shewanella litorisediminis sp. nov., a gammaproteobacterium isolated from a tidal flat sediment.</title>
        <authorList>
            <person name="Lee M.H."/>
            <person name="Yoon J.H."/>
        </authorList>
    </citation>
    <scope>NUCLEOTIDE SEQUENCE [LARGE SCALE GENOMIC DNA]</scope>
    <source>
        <strain evidence="1 2">SMK1-12</strain>
    </source>
</reference>
<dbReference type="Proteomes" id="UP000596252">
    <property type="component" value="Chromosome"/>
</dbReference>
<gene>
    <name evidence="1" type="ORF">JQC75_16995</name>
</gene>
<organism evidence="1 2">
    <name type="scientific">Shewanella litorisediminis</name>
    <dbReference type="NCBI Taxonomy" id="1173586"/>
    <lineage>
        <taxon>Bacteria</taxon>
        <taxon>Pseudomonadati</taxon>
        <taxon>Pseudomonadota</taxon>
        <taxon>Gammaproteobacteria</taxon>
        <taxon>Alteromonadales</taxon>
        <taxon>Shewanellaceae</taxon>
        <taxon>Shewanella</taxon>
    </lineage>
</organism>